<accession>A0A4Q2KLA0</accession>
<evidence type="ECO:0000313" key="4">
    <source>
        <dbReference type="Proteomes" id="UP000293623"/>
    </source>
</evidence>
<evidence type="ECO:0000256" key="2">
    <source>
        <dbReference type="SAM" id="SignalP"/>
    </source>
</evidence>
<dbReference type="RefSeq" id="WP_165271742.1">
    <property type="nucleotide sequence ID" value="NZ_SDPV01000002.1"/>
</dbReference>
<keyword evidence="2" id="KW-0732">Signal</keyword>
<dbReference type="EMBL" id="SDPV01000002">
    <property type="protein sequence ID" value="RXZ64093.1"/>
    <property type="molecule type" value="Genomic_DNA"/>
</dbReference>
<reference evidence="3 4" key="1">
    <citation type="submission" date="2019-01" db="EMBL/GenBank/DDBJ databases">
        <title>Altererythrobacter rhizovicinus sp. nov., isolated from the rhizosphere soil of Haloxylon ammodendron.</title>
        <authorList>
            <person name="Li H.-P."/>
            <person name="Gou J.-Y."/>
            <person name="Yao D."/>
            <person name="Han Q.-Q."/>
            <person name="Shao K.-Z."/>
            <person name="Zhao Q."/>
            <person name="Zhang J.-L."/>
        </authorList>
    </citation>
    <scope>NUCLEOTIDE SEQUENCE [LARGE SCALE GENOMIC DNA]</scope>
    <source>
        <strain evidence="3 4">AY-3R</strain>
    </source>
</reference>
<keyword evidence="4" id="KW-1185">Reference proteome</keyword>
<sequence length="105" mass="11111">MRTLAYLAVPLACSIGMSAQEAYAASIPAVAFVQAASGPGVEPNGQTADGEQVECRRIKVTGSRIKRKRICMTVAQWEEQGRQGRNQATEMQDSGTIDPAGDPTG</sequence>
<feature type="signal peptide" evidence="2">
    <location>
        <begin position="1"/>
        <end position="24"/>
    </location>
</feature>
<name>A0A4Q2KLA0_9SPHN</name>
<dbReference type="Proteomes" id="UP000293623">
    <property type="component" value="Unassembled WGS sequence"/>
</dbReference>
<dbReference type="AlphaFoldDB" id="A0A4Q2KLA0"/>
<evidence type="ECO:0000313" key="3">
    <source>
        <dbReference type="EMBL" id="RXZ64093.1"/>
    </source>
</evidence>
<gene>
    <name evidence="3" type="ORF">ETX26_09165</name>
</gene>
<feature type="chain" id="PRO_5020518093" evidence="2">
    <location>
        <begin position="25"/>
        <end position="105"/>
    </location>
</feature>
<organism evidence="3 4">
    <name type="scientific">Pelagerythrobacter rhizovicinus</name>
    <dbReference type="NCBI Taxonomy" id="2268576"/>
    <lineage>
        <taxon>Bacteria</taxon>
        <taxon>Pseudomonadati</taxon>
        <taxon>Pseudomonadota</taxon>
        <taxon>Alphaproteobacteria</taxon>
        <taxon>Sphingomonadales</taxon>
        <taxon>Erythrobacteraceae</taxon>
        <taxon>Pelagerythrobacter</taxon>
    </lineage>
</organism>
<protein>
    <submittedName>
        <fullName evidence="3">Uncharacterized protein</fullName>
    </submittedName>
</protein>
<feature type="region of interest" description="Disordered" evidence="1">
    <location>
        <begin position="79"/>
        <end position="105"/>
    </location>
</feature>
<proteinExistence type="predicted"/>
<evidence type="ECO:0000256" key="1">
    <source>
        <dbReference type="SAM" id="MobiDB-lite"/>
    </source>
</evidence>
<comment type="caution">
    <text evidence="3">The sequence shown here is derived from an EMBL/GenBank/DDBJ whole genome shotgun (WGS) entry which is preliminary data.</text>
</comment>
<feature type="compositionally biased region" description="Polar residues" evidence="1">
    <location>
        <begin position="83"/>
        <end position="95"/>
    </location>
</feature>